<proteinExistence type="predicted"/>
<reference evidence="2 3" key="1">
    <citation type="journal article" date="2019" name="Mol. Biol. Evol.">
        <title>Blast fungal genomes show frequent chromosomal changes, gene gains and losses, and effector gene turnover.</title>
        <authorList>
            <person name="Gomez Luciano L.B."/>
            <person name="Jason Tsai I."/>
            <person name="Chuma I."/>
            <person name="Tosa Y."/>
            <person name="Chen Y.H."/>
            <person name="Li J.Y."/>
            <person name="Li M.Y."/>
            <person name="Jade Lu M.Y."/>
            <person name="Nakayashiki H."/>
            <person name="Li W.H."/>
        </authorList>
    </citation>
    <scope>NUCLEOTIDE SEQUENCE [LARGE SCALE GENOMIC DNA]</scope>
    <source>
        <strain evidence="2">MZ5-1-6</strain>
    </source>
</reference>
<name>A0A4P7MYD3_PYROR</name>
<accession>A0A4P7MYD3</accession>
<sequence>MEEERFSFEIAGNKHVDLRNTDLTAFLGNRGSSYRGFDPASQGPARRDSRSNGTDRTVWEWRVP</sequence>
<evidence type="ECO:0000256" key="1">
    <source>
        <dbReference type="SAM" id="MobiDB-lite"/>
    </source>
</evidence>
<organism evidence="2 3">
    <name type="scientific">Pyricularia oryzae</name>
    <name type="common">Rice blast fungus</name>
    <name type="synonym">Magnaporthe oryzae</name>
    <dbReference type="NCBI Taxonomy" id="318829"/>
    <lineage>
        <taxon>Eukaryota</taxon>
        <taxon>Fungi</taxon>
        <taxon>Dikarya</taxon>
        <taxon>Ascomycota</taxon>
        <taxon>Pezizomycotina</taxon>
        <taxon>Sordariomycetes</taxon>
        <taxon>Sordariomycetidae</taxon>
        <taxon>Magnaporthales</taxon>
        <taxon>Pyriculariaceae</taxon>
        <taxon>Pyricularia</taxon>
    </lineage>
</organism>
<evidence type="ECO:0000313" key="3">
    <source>
        <dbReference type="Proteomes" id="UP000294847"/>
    </source>
</evidence>
<dbReference type="AlphaFoldDB" id="A0A4P7MYD3"/>
<evidence type="ECO:0000313" key="2">
    <source>
        <dbReference type="EMBL" id="QBZ54933.1"/>
    </source>
</evidence>
<feature type="region of interest" description="Disordered" evidence="1">
    <location>
        <begin position="33"/>
        <end position="64"/>
    </location>
</feature>
<dbReference type="Proteomes" id="UP000294847">
    <property type="component" value="Chromosome 1"/>
</dbReference>
<protein>
    <submittedName>
        <fullName evidence="2">Uncharacterized protein</fullName>
    </submittedName>
</protein>
<gene>
    <name evidence="2" type="ORF">PoMZ_10645</name>
</gene>
<dbReference type="EMBL" id="CP034204">
    <property type="protein sequence ID" value="QBZ54933.1"/>
    <property type="molecule type" value="Genomic_DNA"/>
</dbReference>